<keyword evidence="2" id="KW-1185">Reference proteome</keyword>
<comment type="caution">
    <text evidence="1">The sequence shown here is derived from an EMBL/GenBank/DDBJ whole genome shotgun (WGS) entry which is preliminary data.</text>
</comment>
<reference evidence="1" key="1">
    <citation type="submission" date="2021-08" db="EMBL/GenBank/DDBJ databases">
        <title>The first chromosome-level gecko genome reveals the dynamic sex chromosomes of Neotropical dwarf geckos (Sphaerodactylidae: Sphaerodactylus).</title>
        <authorList>
            <person name="Pinto B.J."/>
            <person name="Keating S.E."/>
            <person name="Gamble T."/>
        </authorList>
    </citation>
    <scope>NUCLEOTIDE SEQUENCE</scope>
    <source>
        <strain evidence="1">TG3544</strain>
    </source>
</reference>
<evidence type="ECO:0000313" key="1">
    <source>
        <dbReference type="EMBL" id="KAH8015027.1"/>
    </source>
</evidence>
<proteinExistence type="predicted"/>
<dbReference type="Proteomes" id="UP000827872">
    <property type="component" value="Linkage Group LG02"/>
</dbReference>
<accession>A0ACB8G7A5</accession>
<organism evidence="1 2">
    <name type="scientific">Sphaerodactylus townsendi</name>
    <dbReference type="NCBI Taxonomy" id="933632"/>
    <lineage>
        <taxon>Eukaryota</taxon>
        <taxon>Metazoa</taxon>
        <taxon>Chordata</taxon>
        <taxon>Craniata</taxon>
        <taxon>Vertebrata</taxon>
        <taxon>Euteleostomi</taxon>
        <taxon>Lepidosauria</taxon>
        <taxon>Squamata</taxon>
        <taxon>Bifurcata</taxon>
        <taxon>Gekkota</taxon>
        <taxon>Sphaerodactylidae</taxon>
        <taxon>Sphaerodactylus</taxon>
    </lineage>
</organism>
<gene>
    <name evidence="1" type="ORF">K3G42_032904</name>
</gene>
<evidence type="ECO:0000313" key="2">
    <source>
        <dbReference type="Proteomes" id="UP000827872"/>
    </source>
</evidence>
<name>A0ACB8G7A5_9SAUR</name>
<sequence>MATARPSSVPTKMAPPPPVSRCSAAATAALEHLQGVEKQLQNEGLVFDMGTVQHLEEAIQAIKKLEGERKRILELLEEETIKNCNLRVKIKGMPQIVMEEFEALVAAARRAQVLKITEIEASAQEVESVVERTHSKQNFSEQHNLALSEEQKEFGDKQEKTVDILNQQLATKNSFYIQVNELLNMERDEEEESAFQINATDELEKEIVWAVSVFEKEQALLESQTADLQSKLLALKLQIAQKSMEYEALLAILCALQKQVEEKKQAIQDRKAELAKLLETIKRLLKKYGRKKAEKEEILQKKAKLQTGQISMDSDFREEAEALLQQLAESEEEMLCRSIKRLKNENDLLRRHSLGMVFQEERKFNTGETFSLKRLTPAAFLSAAYTTSMGKQFILARETNFQASRGLCF</sequence>
<protein>
    <submittedName>
        <fullName evidence="1">Uncharacterized protein</fullName>
    </submittedName>
</protein>
<dbReference type="EMBL" id="CM037615">
    <property type="protein sequence ID" value="KAH8015027.1"/>
    <property type="molecule type" value="Genomic_DNA"/>
</dbReference>